<sequence length="74" mass="8086">MLYVAEAGDDLPGWDEDFDIPMGELLYIGTNGAAMQYFASPACGPDEVLMLLGGDLDPYPFGEEFDGLLIRPLR</sequence>
<comment type="caution">
    <text evidence="1">The sequence shown here is derived from an EMBL/GenBank/DDBJ whole genome shotgun (WGS) entry which is preliminary data.</text>
</comment>
<accession>A0ABP5TP90</accession>
<evidence type="ECO:0000313" key="1">
    <source>
        <dbReference type="EMBL" id="GAA2358085.1"/>
    </source>
</evidence>
<evidence type="ECO:0000313" key="2">
    <source>
        <dbReference type="Proteomes" id="UP001501444"/>
    </source>
</evidence>
<reference evidence="2" key="1">
    <citation type="journal article" date="2019" name="Int. J. Syst. Evol. Microbiol.">
        <title>The Global Catalogue of Microorganisms (GCM) 10K type strain sequencing project: providing services to taxonomists for standard genome sequencing and annotation.</title>
        <authorList>
            <consortium name="The Broad Institute Genomics Platform"/>
            <consortium name="The Broad Institute Genome Sequencing Center for Infectious Disease"/>
            <person name="Wu L."/>
            <person name="Ma J."/>
        </authorList>
    </citation>
    <scope>NUCLEOTIDE SEQUENCE [LARGE SCALE GENOMIC DNA]</scope>
    <source>
        <strain evidence="2">JCM 3272</strain>
    </source>
</reference>
<gene>
    <name evidence="1" type="ORF">GCM10010170_051610</name>
</gene>
<proteinExistence type="predicted"/>
<protein>
    <submittedName>
        <fullName evidence="1">Uncharacterized protein</fullName>
    </submittedName>
</protein>
<name>A0ABP5TP90_9ACTN</name>
<organism evidence="1 2">
    <name type="scientific">Dactylosporangium salmoneum</name>
    <dbReference type="NCBI Taxonomy" id="53361"/>
    <lineage>
        <taxon>Bacteria</taxon>
        <taxon>Bacillati</taxon>
        <taxon>Actinomycetota</taxon>
        <taxon>Actinomycetes</taxon>
        <taxon>Micromonosporales</taxon>
        <taxon>Micromonosporaceae</taxon>
        <taxon>Dactylosporangium</taxon>
    </lineage>
</organism>
<dbReference type="Proteomes" id="UP001501444">
    <property type="component" value="Unassembled WGS sequence"/>
</dbReference>
<keyword evidence="2" id="KW-1185">Reference proteome</keyword>
<dbReference type="EMBL" id="BAAARV010000043">
    <property type="protein sequence ID" value="GAA2358085.1"/>
    <property type="molecule type" value="Genomic_DNA"/>
</dbReference>
<dbReference type="RefSeq" id="WP_344615076.1">
    <property type="nucleotide sequence ID" value="NZ_BAAARV010000043.1"/>
</dbReference>